<proteinExistence type="predicted"/>
<evidence type="ECO:0000313" key="4">
    <source>
        <dbReference type="Proteomes" id="UP000000239"/>
    </source>
</evidence>
<feature type="compositionally biased region" description="Basic and acidic residues" evidence="1">
    <location>
        <begin position="90"/>
        <end position="108"/>
    </location>
</feature>
<organism evidence="3 4">
    <name type="scientific">Chromohalobacter israelensis (strain ATCC BAA-138 / DSM 3043 / CIP 106854 / NCIMB 13768 / 1H11)</name>
    <name type="common">Chromohalobacter salexigens</name>
    <dbReference type="NCBI Taxonomy" id="290398"/>
    <lineage>
        <taxon>Bacteria</taxon>
        <taxon>Pseudomonadati</taxon>
        <taxon>Pseudomonadota</taxon>
        <taxon>Gammaproteobacteria</taxon>
        <taxon>Oceanospirillales</taxon>
        <taxon>Halomonadaceae</taxon>
        <taxon>Chromohalobacter</taxon>
    </lineage>
</organism>
<evidence type="ECO:0000256" key="1">
    <source>
        <dbReference type="SAM" id="MobiDB-lite"/>
    </source>
</evidence>
<dbReference type="HOGENOM" id="CLU_2068927_0_0_6"/>
<dbReference type="AlphaFoldDB" id="Q1QUK7"/>
<protein>
    <submittedName>
        <fullName evidence="3">Uncharacterized protein</fullName>
    </submittedName>
</protein>
<dbReference type="Proteomes" id="UP000000239">
    <property type="component" value="Chromosome"/>
</dbReference>
<feature type="chain" id="PRO_5004196432" evidence="2">
    <location>
        <begin position="42"/>
        <end position="118"/>
    </location>
</feature>
<gene>
    <name evidence="3" type="ordered locus">Csal_2504</name>
</gene>
<feature type="region of interest" description="Disordered" evidence="1">
    <location>
        <begin position="41"/>
        <end position="118"/>
    </location>
</feature>
<dbReference type="EMBL" id="CP000285">
    <property type="protein sequence ID" value="ABE59851.1"/>
    <property type="molecule type" value="Genomic_DNA"/>
</dbReference>
<evidence type="ECO:0000313" key="3">
    <source>
        <dbReference type="EMBL" id="ABE59851.1"/>
    </source>
</evidence>
<dbReference type="KEGG" id="csa:Csal_2504"/>
<reference evidence="3 4" key="1">
    <citation type="journal article" date="2011" name="Stand. Genomic Sci.">
        <title>Complete genome sequence of the halophilic and highly halotolerant Chromohalobacter salexigens type strain (1H11(T)).</title>
        <authorList>
            <person name="Copeland A."/>
            <person name="O'Connor K."/>
            <person name="Lucas S."/>
            <person name="Lapidus A."/>
            <person name="Berry K.W."/>
            <person name="Detter J.C."/>
            <person name="Del Rio T.G."/>
            <person name="Hammon N."/>
            <person name="Dalin E."/>
            <person name="Tice H."/>
            <person name="Pitluck S."/>
            <person name="Bruce D."/>
            <person name="Goodwin L."/>
            <person name="Han C."/>
            <person name="Tapia R."/>
            <person name="Saunders E."/>
            <person name="Schmutz J."/>
            <person name="Brettin T."/>
            <person name="Larimer F."/>
            <person name="Land M."/>
            <person name="Hauser L."/>
            <person name="Vargas C."/>
            <person name="Nieto J.J."/>
            <person name="Kyrpides N.C."/>
            <person name="Ivanova N."/>
            <person name="Goker M."/>
            <person name="Klenk H.P."/>
            <person name="Csonka L.N."/>
            <person name="Woyke T."/>
        </authorList>
    </citation>
    <scope>NUCLEOTIDE SEQUENCE [LARGE SCALE GENOMIC DNA]</scope>
    <source>
        <strain evidence="4">ATCC BAA-138 / DSM 3043 / CIP 106854 / NCIMB 13768 / 1H11</strain>
    </source>
</reference>
<feature type="compositionally biased region" description="Polar residues" evidence="1">
    <location>
        <begin position="109"/>
        <end position="118"/>
    </location>
</feature>
<evidence type="ECO:0000256" key="2">
    <source>
        <dbReference type="SAM" id="SignalP"/>
    </source>
</evidence>
<dbReference type="STRING" id="290398.Csal_2504"/>
<feature type="signal peptide" evidence="2">
    <location>
        <begin position="1"/>
        <end position="41"/>
    </location>
</feature>
<sequence length="118" mass="12225">MTRSAAWGIACQGECTMQQMSRGLACVALALGLAWPLMATAQDDDTRGGGTGGEPPAEAQEDTHEAGSQPGTEDGKTADASAEAGDEADVEAHRDAFTERTYEAHDTQPSEAKNGEAQ</sequence>
<accession>Q1QUK7</accession>
<name>Q1QUK7_CHRI1</name>
<keyword evidence="4" id="KW-1185">Reference proteome</keyword>
<keyword evidence="2" id="KW-0732">Signal</keyword>